<proteinExistence type="predicted"/>
<evidence type="ECO:0000313" key="4">
    <source>
        <dbReference type="EMBL" id="MCL6739963.1"/>
    </source>
</evidence>
<dbReference type="Gene3D" id="2.40.70.10">
    <property type="entry name" value="Acid Proteases"/>
    <property type="match status" value="2"/>
</dbReference>
<evidence type="ECO:0000256" key="2">
    <source>
        <dbReference type="SAM" id="SignalP"/>
    </source>
</evidence>
<dbReference type="InterPro" id="IPR021109">
    <property type="entry name" value="Peptidase_aspartic_dom_sf"/>
</dbReference>
<feature type="chain" id="PRO_5045641485" evidence="2">
    <location>
        <begin position="21"/>
        <end position="326"/>
    </location>
</feature>
<name>A0ABT0S6J8_9SPHN</name>
<dbReference type="PROSITE" id="PS50175">
    <property type="entry name" value="ASP_PROT_RETROV"/>
    <property type="match status" value="1"/>
</dbReference>
<keyword evidence="1" id="KW-0378">Hydrolase</keyword>
<dbReference type="CDD" id="cd05483">
    <property type="entry name" value="retropepsin_like_bacteria"/>
    <property type="match status" value="1"/>
</dbReference>
<keyword evidence="5" id="KW-1185">Reference proteome</keyword>
<dbReference type="Pfam" id="PF13975">
    <property type="entry name" value="gag-asp_proteas"/>
    <property type="match status" value="1"/>
</dbReference>
<organism evidence="4 5">
    <name type="scientific">Sphingomonas brevis</name>
    <dbReference type="NCBI Taxonomy" id="2908206"/>
    <lineage>
        <taxon>Bacteria</taxon>
        <taxon>Pseudomonadati</taxon>
        <taxon>Pseudomonadota</taxon>
        <taxon>Alphaproteobacteria</taxon>
        <taxon>Sphingomonadales</taxon>
        <taxon>Sphingomonadaceae</taxon>
        <taxon>Sphingomonas</taxon>
    </lineage>
</organism>
<gene>
    <name evidence="4" type="ORF">LZ518_02265</name>
</gene>
<dbReference type="InterPro" id="IPR001995">
    <property type="entry name" value="Peptidase_A2_cat"/>
</dbReference>
<evidence type="ECO:0000313" key="5">
    <source>
        <dbReference type="Proteomes" id="UP001165383"/>
    </source>
</evidence>
<reference evidence="4" key="1">
    <citation type="submission" date="2022-05" db="EMBL/GenBank/DDBJ databases">
        <authorList>
            <person name="Jo J.-H."/>
            <person name="Im W.-T."/>
        </authorList>
    </citation>
    <scope>NUCLEOTIDE SEQUENCE</scope>
    <source>
        <strain evidence="4">RB56-2</strain>
    </source>
</reference>
<comment type="caution">
    <text evidence="4">The sequence shown here is derived from an EMBL/GenBank/DDBJ whole genome shotgun (WGS) entry which is preliminary data.</text>
</comment>
<protein>
    <submittedName>
        <fullName evidence="4">Retroviral-like aspartic protease family protein</fullName>
    </submittedName>
</protein>
<keyword evidence="2" id="KW-0732">Signal</keyword>
<feature type="domain" description="Peptidase A2" evidence="3">
    <location>
        <begin position="66"/>
        <end position="81"/>
    </location>
</feature>
<dbReference type="Proteomes" id="UP001165383">
    <property type="component" value="Unassembled WGS sequence"/>
</dbReference>
<dbReference type="RefSeq" id="WP_249914424.1">
    <property type="nucleotide sequence ID" value="NZ_JAMGBB010000001.1"/>
</dbReference>
<dbReference type="EMBL" id="JAMGBB010000001">
    <property type="protein sequence ID" value="MCL6739963.1"/>
    <property type="molecule type" value="Genomic_DNA"/>
</dbReference>
<evidence type="ECO:0000256" key="1">
    <source>
        <dbReference type="ARBA" id="ARBA00022801"/>
    </source>
</evidence>
<dbReference type="InterPro" id="IPR034122">
    <property type="entry name" value="Retropepsin-like_bacterial"/>
</dbReference>
<dbReference type="SUPFAM" id="SSF50630">
    <property type="entry name" value="Acid proteases"/>
    <property type="match status" value="2"/>
</dbReference>
<dbReference type="Pfam" id="PF13650">
    <property type="entry name" value="Asp_protease_2"/>
    <property type="match status" value="1"/>
</dbReference>
<accession>A0ABT0S6J8</accession>
<evidence type="ECO:0000259" key="3">
    <source>
        <dbReference type="PROSITE" id="PS50175"/>
    </source>
</evidence>
<dbReference type="PROSITE" id="PS00141">
    <property type="entry name" value="ASP_PROTEASE"/>
    <property type="match status" value="2"/>
</dbReference>
<sequence length="326" mass="35213">MMISHWLAAALIVGGTAAVAEPTRLDIDNAPAQAIDSTTITDEVALTRDKIDRMTVDVSVGGNGPYRFLVDTGAERTVISRQLAQRLKLESGKAATLHSVIGVNPVETVFIPRLQVSNSLISVVDAPALEAANIGADGMLGIDSLRSQRVMFDFKAQTMSITPANRPVEKMDGDTIVVRARARSGRLIFTHAKIDGQKVTVIIDTGSQVTIGNPALQRRLMRSNMWTSPVPTTIESVTGEKLPARLAMVKALELGDVHLDDLPIAFADAHIFRQLDLKDEPALLLGMNAMRAFDRVSIDFTSKKVRFVLPGTSMREPVRLAAVGAI</sequence>
<dbReference type="InterPro" id="IPR001969">
    <property type="entry name" value="Aspartic_peptidase_AS"/>
</dbReference>
<feature type="signal peptide" evidence="2">
    <location>
        <begin position="1"/>
        <end position="20"/>
    </location>
</feature>